<dbReference type="Proteomes" id="UP000325243">
    <property type="component" value="Unassembled WGS sequence"/>
</dbReference>
<evidence type="ECO:0000256" key="2">
    <source>
        <dbReference type="ARBA" id="ARBA00022679"/>
    </source>
</evidence>
<feature type="domain" description="AAA+ ATPase" evidence="13">
    <location>
        <begin position="36"/>
        <end position="177"/>
    </location>
</feature>
<dbReference type="InterPro" id="IPR003593">
    <property type="entry name" value="AAA+_ATPase"/>
</dbReference>
<dbReference type="GO" id="GO:0005524">
    <property type="term" value="F:ATP binding"/>
    <property type="evidence" value="ECO:0007669"/>
    <property type="project" value="UniProtKB-KW"/>
</dbReference>
<evidence type="ECO:0000256" key="12">
    <source>
        <dbReference type="SAM" id="MobiDB-lite"/>
    </source>
</evidence>
<keyword evidence="8 11" id="KW-0067">ATP-binding</keyword>
<dbReference type="InterPro" id="IPR012763">
    <property type="entry name" value="DNA_pol_III_sug/sutau_N"/>
</dbReference>
<dbReference type="Gene3D" id="1.20.272.10">
    <property type="match status" value="1"/>
</dbReference>
<feature type="region of interest" description="Disordered" evidence="12">
    <location>
        <begin position="390"/>
        <end position="464"/>
    </location>
</feature>
<dbReference type="PANTHER" id="PTHR11669:SF0">
    <property type="entry name" value="PROTEIN STICHEL-LIKE 2"/>
    <property type="match status" value="1"/>
</dbReference>
<dbReference type="Pfam" id="PF12169">
    <property type="entry name" value="DNA_pol3_gamma3"/>
    <property type="match status" value="1"/>
</dbReference>
<feature type="compositionally biased region" description="Low complexity" evidence="12">
    <location>
        <begin position="676"/>
        <end position="709"/>
    </location>
</feature>
<evidence type="ECO:0000256" key="7">
    <source>
        <dbReference type="ARBA" id="ARBA00022833"/>
    </source>
</evidence>
<feature type="compositionally biased region" description="Low complexity" evidence="12">
    <location>
        <begin position="597"/>
        <end position="609"/>
    </location>
</feature>
<evidence type="ECO:0000256" key="8">
    <source>
        <dbReference type="ARBA" id="ARBA00022840"/>
    </source>
</evidence>
<keyword evidence="15" id="KW-1185">Reference proteome</keyword>
<dbReference type="CDD" id="cd18137">
    <property type="entry name" value="HLD_clamp_pol_III_gamma_tau"/>
    <property type="match status" value="1"/>
</dbReference>
<dbReference type="AlphaFoldDB" id="A0A5S4V370"/>
<comment type="catalytic activity">
    <reaction evidence="10 11">
        <text>DNA(n) + a 2'-deoxyribonucleoside 5'-triphosphate = DNA(n+1) + diphosphate</text>
        <dbReference type="Rhea" id="RHEA:22508"/>
        <dbReference type="Rhea" id="RHEA-COMP:17339"/>
        <dbReference type="Rhea" id="RHEA-COMP:17340"/>
        <dbReference type="ChEBI" id="CHEBI:33019"/>
        <dbReference type="ChEBI" id="CHEBI:61560"/>
        <dbReference type="ChEBI" id="CHEBI:173112"/>
        <dbReference type="EC" id="2.7.7.7"/>
    </reaction>
</comment>
<evidence type="ECO:0000256" key="5">
    <source>
        <dbReference type="ARBA" id="ARBA00022723"/>
    </source>
</evidence>
<dbReference type="GO" id="GO:0003887">
    <property type="term" value="F:DNA-directed DNA polymerase activity"/>
    <property type="evidence" value="ECO:0007669"/>
    <property type="project" value="UniProtKB-KW"/>
</dbReference>
<dbReference type="InterPro" id="IPR050238">
    <property type="entry name" value="DNA_Rep/Repair_Clamp_Loader"/>
</dbReference>
<evidence type="ECO:0000313" key="15">
    <source>
        <dbReference type="Proteomes" id="UP000325243"/>
    </source>
</evidence>
<dbReference type="GO" id="GO:0009360">
    <property type="term" value="C:DNA polymerase III complex"/>
    <property type="evidence" value="ECO:0007669"/>
    <property type="project" value="InterPro"/>
</dbReference>
<dbReference type="GO" id="GO:0046872">
    <property type="term" value="F:metal ion binding"/>
    <property type="evidence" value="ECO:0007669"/>
    <property type="project" value="UniProtKB-KW"/>
</dbReference>
<keyword evidence="6 11" id="KW-0547">Nucleotide-binding</keyword>
<reference evidence="14 15" key="1">
    <citation type="submission" date="2019-08" db="EMBL/GenBank/DDBJ databases">
        <authorList>
            <person name="Hu J."/>
        </authorList>
    </citation>
    <scope>NUCLEOTIDE SEQUENCE [LARGE SCALE GENOMIC DNA]</scope>
    <source>
        <strain evidence="14 15">NEAU-184</strain>
    </source>
</reference>
<dbReference type="GO" id="GO:0006261">
    <property type="term" value="P:DNA-templated DNA replication"/>
    <property type="evidence" value="ECO:0007669"/>
    <property type="project" value="TreeGrafter"/>
</dbReference>
<dbReference type="InterPro" id="IPR027417">
    <property type="entry name" value="P-loop_NTPase"/>
</dbReference>
<evidence type="ECO:0000256" key="3">
    <source>
        <dbReference type="ARBA" id="ARBA00022695"/>
    </source>
</evidence>
<proteinExistence type="inferred from homology"/>
<keyword evidence="2 11" id="KW-0808">Transferase</keyword>
<sequence>MVTALYRRYRPETFAEMIGQSQVTEPLMTALRTDRVNHAYLFSGPRGCGKTTSARILARCLNCVEGPTDVPCGICPSCVELSRGGGGSLDVVEIDAASHNGVDDARDLRERAVFAPARDRYKIFILDEAHMVTPQGFNALLKLVEEPPEHVKFIFATTEPDKVLGTIRSRTHHYPFRLVPPGPMLEYVQQLCTEEGVEVAPGVLPLVVRAGGGSPRDTLSLLDQLIAGSEGTTIDYERAVALLGYTHGALLDEVVDAIGAKDAAGAFAAADRVVQTGQDPRRFVEDLLERLRDLIVVAASSPEAAKAVLRGVPDDELARMAAQATAFGPAELSRVADLVNQTLTEMTGATSPRLHLELMLARVLVPSSDDTERGALARVERLERRVGVTDAATDGAGTVPERSAAAPSTAGAPAAPSAAASRASAPPAAAAPAAASEPGAGASEPAAPAASAPPAPAAKPKPVGPVTLQQMRDAWPEVLASLQRTKRSAWMVAFTAQVREFRDDDVLVLAFPSEHDVAGFRGGAPGQSVSELLRAAIAEVLGVTVKFIAKVEGPGRGGAATTPPGAGASAPAGSGTPPVGSGTPPAGSRTSPVGSDTAPAGESSTSASGAPGGGAASAPSARGERRPSSSAAKPVSGPAAPVDTWATVAIPGGDVATDVASAPESSAVLAGGHGGTATAVAAPPAPAPVSARASARSSSPVSAPTAPIDDVPDDADAPPEDEEPPFDPGPAPEIVVEASAPPSAVSRGGSGSAPADGIQRYGEAVVREVLGATFLEEVEAPGRPGFGERG</sequence>
<comment type="similarity">
    <text evidence="1 11">Belongs to the DnaX/STICHEL family.</text>
</comment>
<dbReference type="PANTHER" id="PTHR11669">
    <property type="entry name" value="REPLICATION FACTOR C / DNA POLYMERASE III GAMMA-TAU SUBUNIT"/>
    <property type="match status" value="1"/>
</dbReference>
<evidence type="ECO:0000256" key="11">
    <source>
        <dbReference type="RuleBase" id="RU364063"/>
    </source>
</evidence>
<dbReference type="Pfam" id="PF22608">
    <property type="entry name" value="DNAX_ATPase_lid"/>
    <property type="match status" value="1"/>
</dbReference>
<dbReference type="Pfam" id="PF13177">
    <property type="entry name" value="DNA_pol3_delta2"/>
    <property type="match status" value="1"/>
</dbReference>
<feature type="region of interest" description="Disordered" evidence="12">
    <location>
        <begin position="656"/>
        <end position="756"/>
    </location>
</feature>
<dbReference type="GO" id="GO:0003677">
    <property type="term" value="F:DNA binding"/>
    <property type="evidence" value="ECO:0007669"/>
    <property type="project" value="InterPro"/>
</dbReference>
<evidence type="ECO:0000256" key="4">
    <source>
        <dbReference type="ARBA" id="ARBA00022705"/>
    </source>
</evidence>
<dbReference type="EC" id="2.7.7.7" evidence="11"/>
<feature type="compositionally biased region" description="Low complexity" evidence="12">
    <location>
        <begin position="559"/>
        <end position="588"/>
    </location>
</feature>
<evidence type="ECO:0000256" key="10">
    <source>
        <dbReference type="ARBA" id="ARBA00049244"/>
    </source>
</evidence>
<comment type="caution">
    <text evidence="14">The sequence shown here is derived from an EMBL/GenBank/DDBJ whole genome shotgun (WGS) entry which is preliminary data.</text>
</comment>
<dbReference type="FunFam" id="3.40.50.300:FF:000014">
    <property type="entry name" value="DNA polymerase III subunit gamma/tau"/>
    <property type="match status" value="1"/>
</dbReference>
<keyword evidence="4 11" id="KW-0235">DNA replication</keyword>
<comment type="subunit">
    <text evidence="11">DNA polymerase III contains a core (composed of alpha, epsilon and theta chains) that associates with a tau subunit. This core dimerizes to form the POLIII' complex. PolIII' associates with the gamma complex (composed of gamma, delta, delta', psi and chi chains) and with the beta chain to form the complete DNA polymerase III complex.</text>
</comment>
<dbReference type="SMART" id="SM00382">
    <property type="entry name" value="AAA"/>
    <property type="match status" value="1"/>
</dbReference>
<feature type="compositionally biased region" description="Acidic residues" evidence="12">
    <location>
        <begin position="710"/>
        <end position="725"/>
    </location>
</feature>
<dbReference type="Gene3D" id="1.10.8.60">
    <property type="match status" value="1"/>
</dbReference>
<dbReference type="SUPFAM" id="SSF52540">
    <property type="entry name" value="P-loop containing nucleoside triphosphate hydrolases"/>
    <property type="match status" value="1"/>
</dbReference>
<dbReference type="InterPro" id="IPR008921">
    <property type="entry name" value="DNA_pol3_clamp-load_cplx_C"/>
</dbReference>
<keyword evidence="3 11" id="KW-0548">Nucleotidyltransferase</keyword>
<accession>A0A5S4V370</accession>
<dbReference type="Gene3D" id="3.40.50.300">
    <property type="entry name" value="P-loop containing nucleotide triphosphate hydrolases"/>
    <property type="match status" value="1"/>
</dbReference>
<dbReference type="EMBL" id="VSSB01000001">
    <property type="protein sequence ID" value="TYL52658.1"/>
    <property type="molecule type" value="Genomic_DNA"/>
</dbReference>
<organism evidence="14 15">
    <name type="scientific">Agromyces mariniharenae</name>
    <dbReference type="NCBI Taxonomy" id="2604423"/>
    <lineage>
        <taxon>Bacteria</taxon>
        <taxon>Bacillati</taxon>
        <taxon>Actinomycetota</taxon>
        <taxon>Actinomycetes</taxon>
        <taxon>Micrococcales</taxon>
        <taxon>Microbacteriaceae</taxon>
        <taxon>Agromyces</taxon>
    </lineage>
</organism>
<dbReference type="SUPFAM" id="SSF48019">
    <property type="entry name" value="post-AAA+ oligomerization domain-like"/>
    <property type="match status" value="1"/>
</dbReference>
<dbReference type="RefSeq" id="WP_148732120.1">
    <property type="nucleotide sequence ID" value="NZ_VSSB01000001.1"/>
</dbReference>
<gene>
    <name evidence="11" type="primary">dnaX</name>
    <name evidence="14" type="ORF">FYC51_02590</name>
</gene>
<evidence type="ECO:0000259" key="13">
    <source>
        <dbReference type="SMART" id="SM00382"/>
    </source>
</evidence>
<dbReference type="CDD" id="cd00009">
    <property type="entry name" value="AAA"/>
    <property type="match status" value="1"/>
</dbReference>
<keyword evidence="9 11" id="KW-0239">DNA-directed DNA polymerase</keyword>
<feature type="compositionally biased region" description="Pro residues" evidence="12">
    <location>
        <begin position="451"/>
        <end position="463"/>
    </location>
</feature>
<evidence type="ECO:0000256" key="1">
    <source>
        <dbReference type="ARBA" id="ARBA00006360"/>
    </source>
</evidence>
<feature type="region of interest" description="Disordered" evidence="12">
    <location>
        <begin position="553"/>
        <end position="641"/>
    </location>
</feature>
<dbReference type="InterPro" id="IPR022754">
    <property type="entry name" value="DNA_pol_III_gamma-3"/>
</dbReference>
<comment type="function">
    <text evidence="11">DNA polymerase III is a complex, multichain enzyme responsible for most of the replicative synthesis in bacteria. This DNA polymerase also exhibits 3' to 5' exonuclease activity.</text>
</comment>
<keyword evidence="7" id="KW-0862">Zinc</keyword>
<feature type="compositionally biased region" description="Low complexity" evidence="12">
    <location>
        <begin position="403"/>
        <end position="450"/>
    </location>
</feature>
<name>A0A5S4V370_9MICO</name>
<evidence type="ECO:0000313" key="14">
    <source>
        <dbReference type="EMBL" id="TYL52658.1"/>
    </source>
</evidence>
<dbReference type="InterPro" id="IPR045085">
    <property type="entry name" value="HLD_clamp_pol_III_gamma_tau"/>
</dbReference>
<evidence type="ECO:0000256" key="6">
    <source>
        <dbReference type="ARBA" id="ARBA00022741"/>
    </source>
</evidence>
<dbReference type="NCBIfam" id="TIGR02397">
    <property type="entry name" value="dnaX_nterm"/>
    <property type="match status" value="1"/>
</dbReference>
<keyword evidence="5" id="KW-0479">Metal-binding</keyword>
<protein>
    <recommendedName>
        <fullName evidence="11">DNA polymerase III subunit gamma/tau</fullName>
        <ecNumber evidence="11">2.7.7.7</ecNumber>
    </recommendedName>
</protein>
<dbReference type="NCBIfam" id="NF005846">
    <property type="entry name" value="PRK07764.1-6"/>
    <property type="match status" value="1"/>
</dbReference>
<evidence type="ECO:0000256" key="9">
    <source>
        <dbReference type="ARBA" id="ARBA00022932"/>
    </source>
</evidence>